<comment type="caution">
    <text evidence="2">The sequence shown here is derived from an EMBL/GenBank/DDBJ whole genome shotgun (WGS) entry which is preliminary data.</text>
</comment>
<evidence type="ECO:0000313" key="3">
    <source>
        <dbReference type="Proteomes" id="UP000521943"/>
    </source>
</evidence>
<accession>A0A8H6HII6</accession>
<dbReference type="Proteomes" id="UP000521943">
    <property type="component" value="Unassembled WGS sequence"/>
</dbReference>
<evidence type="ECO:0000313" key="2">
    <source>
        <dbReference type="EMBL" id="KAF6746977.1"/>
    </source>
</evidence>
<dbReference type="OrthoDB" id="3340343at2759"/>
<keyword evidence="3" id="KW-1185">Reference proteome</keyword>
<proteinExistence type="predicted"/>
<name>A0A8H6HII6_9AGAR</name>
<reference evidence="2 3" key="1">
    <citation type="submission" date="2020-07" db="EMBL/GenBank/DDBJ databases">
        <title>Comparative genomics of pyrophilous fungi reveals a link between fire events and developmental genes.</title>
        <authorList>
            <consortium name="DOE Joint Genome Institute"/>
            <person name="Steindorff A.S."/>
            <person name="Carver A."/>
            <person name="Calhoun S."/>
            <person name="Stillman K."/>
            <person name="Liu H."/>
            <person name="Lipzen A."/>
            <person name="Pangilinan J."/>
            <person name="Labutti K."/>
            <person name="Bruns T.D."/>
            <person name="Grigoriev I.V."/>
        </authorList>
    </citation>
    <scope>NUCLEOTIDE SEQUENCE [LARGE SCALE GENOMIC DNA]</scope>
    <source>
        <strain evidence="2 3">CBS 144469</strain>
    </source>
</reference>
<protein>
    <submittedName>
        <fullName evidence="2">Uncharacterized protein</fullName>
    </submittedName>
</protein>
<evidence type="ECO:0000313" key="1">
    <source>
        <dbReference type="EMBL" id="KAF6741817.1"/>
    </source>
</evidence>
<organism evidence="2 3">
    <name type="scientific">Ephemerocybe angulata</name>
    <dbReference type="NCBI Taxonomy" id="980116"/>
    <lineage>
        <taxon>Eukaryota</taxon>
        <taxon>Fungi</taxon>
        <taxon>Dikarya</taxon>
        <taxon>Basidiomycota</taxon>
        <taxon>Agaricomycotina</taxon>
        <taxon>Agaricomycetes</taxon>
        <taxon>Agaricomycetidae</taxon>
        <taxon>Agaricales</taxon>
        <taxon>Agaricineae</taxon>
        <taxon>Psathyrellaceae</taxon>
        <taxon>Ephemerocybe</taxon>
    </lineage>
</organism>
<sequence length="115" mass="12480">MGIGSVVLEFTGADGITTSRTITGVIHVPYADTCLLSVSRLDVDGFRVEFNGGTCMIKDGDGKVFGLGEVENWLYRLDARAASVSESMAKQEEEFDEGPVTTADWEAVRDGELWL</sequence>
<dbReference type="EMBL" id="JACGCI010000215">
    <property type="protein sequence ID" value="KAF6741817.1"/>
    <property type="molecule type" value="Genomic_DNA"/>
</dbReference>
<dbReference type="EMBL" id="JACGCI010000086">
    <property type="protein sequence ID" value="KAF6746977.1"/>
    <property type="molecule type" value="Genomic_DNA"/>
</dbReference>
<dbReference type="AlphaFoldDB" id="A0A8H6HII6"/>
<gene>
    <name evidence="2" type="ORF">DFP72DRAFT_822336</name>
    <name evidence="1" type="ORF">DFP72DRAFT_832057</name>
</gene>